<dbReference type="EMBL" id="QUSL01000015">
    <property type="protein sequence ID" value="RGD84683.1"/>
    <property type="molecule type" value="Genomic_DNA"/>
</dbReference>
<comment type="caution">
    <text evidence="15">The sequence shown here is derived from an EMBL/GenBank/DDBJ whole genome shotgun (WGS) entry which is preliminary data.</text>
</comment>
<feature type="binding site" evidence="10">
    <location>
        <position position="203"/>
    </location>
    <ligand>
        <name>Mn(2+)</name>
        <dbReference type="ChEBI" id="CHEBI:29035"/>
    </ligand>
</feature>
<dbReference type="Pfam" id="PF11975">
    <property type="entry name" value="Glyco_hydro_4C"/>
    <property type="match status" value="1"/>
</dbReference>
<keyword evidence="7 12" id="KW-0326">Glycosidase</keyword>
<feature type="domain" description="Glycosyl hydrolase family 4 C-terminal" evidence="13">
    <location>
        <begin position="198"/>
        <end position="437"/>
    </location>
</feature>
<dbReference type="Gene3D" id="3.40.50.720">
    <property type="entry name" value="NAD(P)-binding Rossmann-like Domain"/>
    <property type="match status" value="1"/>
</dbReference>
<dbReference type="PANTHER" id="PTHR32092:SF5">
    <property type="entry name" value="6-PHOSPHO-BETA-GLUCOSIDASE"/>
    <property type="match status" value="1"/>
</dbReference>
<dbReference type="AlphaFoldDB" id="A0A3E3ECM7"/>
<evidence type="ECO:0000256" key="2">
    <source>
        <dbReference type="ARBA" id="ARBA00022723"/>
    </source>
</evidence>
<keyword evidence="10" id="KW-0533">Nickel</keyword>
<dbReference type="SUPFAM" id="SSF51735">
    <property type="entry name" value="NAD(P)-binding Rossmann-fold domains"/>
    <property type="match status" value="1"/>
</dbReference>
<dbReference type="PROSITE" id="PS01324">
    <property type="entry name" value="GLYCOSYL_HYDROL_F4"/>
    <property type="match status" value="1"/>
</dbReference>
<evidence type="ECO:0000256" key="3">
    <source>
        <dbReference type="ARBA" id="ARBA00022801"/>
    </source>
</evidence>
<evidence type="ECO:0000256" key="9">
    <source>
        <dbReference type="PIRSR" id="PIRSR601088-2"/>
    </source>
</evidence>
<dbReference type="InterPro" id="IPR036291">
    <property type="entry name" value="NAD(P)-bd_dom_sf"/>
</dbReference>
<dbReference type="Gene3D" id="3.90.110.10">
    <property type="entry name" value="Lactate dehydrogenase/glycoside hydrolase, family 4, C-terminal"/>
    <property type="match status" value="1"/>
</dbReference>
<accession>A0A3E3ECM7</accession>
<proteinExistence type="inferred from homology"/>
<evidence type="ECO:0000256" key="4">
    <source>
        <dbReference type="ARBA" id="ARBA00023027"/>
    </source>
</evidence>
<dbReference type="InterPro" id="IPR001088">
    <property type="entry name" value="Glyco_hydro_4"/>
</dbReference>
<organism evidence="15 16">
    <name type="scientific">Thomasclavelia ramosa</name>
    <dbReference type="NCBI Taxonomy" id="1547"/>
    <lineage>
        <taxon>Bacteria</taxon>
        <taxon>Bacillati</taxon>
        <taxon>Bacillota</taxon>
        <taxon>Erysipelotrichia</taxon>
        <taxon>Erysipelotrichales</taxon>
        <taxon>Coprobacillaceae</taxon>
        <taxon>Thomasclavelia</taxon>
    </lineage>
</organism>
<dbReference type="GO" id="GO:0016616">
    <property type="term" value="F:oxidoreductase activity, acting on the CH-OH group of donors, NAD or NADP as acceptor"/>
    <property type="evidence" value="ECO:0007669"/>
    <property type="project" value="InterPro"/>
</dbReference>
<evidence type="ECO:0000256" key="7">
    <source>
        <dbReference type="ARBA" id="ARBA00023295"/>
    </source>
</evidence>
<dbReference type="PANTHER" id="PTHR32092">
    <property type="entry name" value="6-PHOSPHO-BETA-GLUCOSIDASE-RELATED"/>
    <property type="match status" value="1"/>
</dbReference>
<evidence type="ECO:0000256" key="1">
    <source>
        <dbReference type="ARBA" id="ARBA00010141"/>
    </source>
</evidence>
<dbReference type="EMBL" id="JAQLKE010000024">
    <property type="protein sequence ID" value="MDB7084778.1"/>
    <property type="molecule type" value="Genomic_DNA"/>
</dbReference>
<comment type="cofactor">
    <cofactor evidence="12">
        <name>NAD(+)</name>
        <dbReference type="ChEBI" id="CHEBI:57540"/>
    </cofactor>
    <text evidence="12">Binds 1 NAD(+) per subunit.</text>
</comment>
<dbReference type="FunFam" id="3.40.50.720:FF:000163">
    <property type="entry name" value="6-phospho-beta-glucosidase"/>
    <property type="match status" value="1"/>
</dbReference>
<evidence type="ECO:0000256" key="6">
    <source>
        <dbReference type="ARBA" id="ARBA00023277"/>
    </source>
</evidence>
<dbReference type="InterPro" id="IPR022616">
    <property type="entry name" value="Glyco_hydro_4_C"/>
</dbReference>
<reference evidence="14" key="2">
    <citation type="submission" date="2023-01" db="EMBL/GenBank/DDBJ databases">
        <title>Human gut microbiome strain richness.</title>
        <authorList>
            <person name="Chen-Liaw A."/>
        </authorList>
    </citation>
    <scope>NUCLEOTIDE SEQUENCE</scope>
    <source>
        <strain evidence="14">1001217st2_G6_1001217B_191108</strain>
    </source>
</reference>
<comment type="similarity">
    <text evidence="1 12">Belongs to the glycosyl hydrolase 4 family.</text>
</comment>
<feature type="binding site" evidence="9">
    <location>
        <position position="151"/>
    </location>
    <ligand>
        <name>substrate</name>
    </ligand>
</feature>
<dbReference type="PRINTS" id="PR00732">
    <property type="entry name" value="GLHYDRLASE4"/>
</dbReference>
<evidence type="ECO:0000259" key="13">
    <source>
        <dbReference type="Pfam" id="PF11975"/>
    </source>
</evidence>
<dbReference type="GeneID" id="64198095"/>
<reference evidence="15 16" key="1">
    <citation type="submission" date="2018-08" db="EMBL/GenBank/DDBJ databases">
        <title>A genome reference for cultivated species of the human gut microbiota.</title>
        <authorList>
            <person name="Zou Y."/>
            <person name="Xue W."/>
            <person name="Luo G."/>
        </authorList>
    </citation>
    <scope>NUCLEOTIDE SEQUENCE [LARGE SCALE GENOMIC DNA]</scope>
    <source>
        <strain evidence="15 16">OM06-4</strain>
    </source>
</reference>
<dbReference type="CDD" id="cd05296">
    <property type="entry name" value="GH4_P_beta_glucosidase"/>
    <property type="match status" value="1"/>
</dbReference>
<dbReference type="Proteomes" id="UP000261032">
    <property type="component" value="Unassembled WGS sequence"/>
</dbReference>
<dbReference type="EC" id="3.2.1.86" evidence="8"/>
<evidence type="ECO:0000256" key="11">
    <source>
        <dbReference type="PIRSR" id="PIRSR601088-4"/>
    </source>
</evidence>
<keyword evidence="6" id="KW-0119">Carbohydrate metabolism</keyword>
<keyword evidence="10" id="KW-0408">Iron</keyword>
<dbReference type="GO" id="GO:0008706">
    <property type="term" value="F:6-phospho-beta-glucosidase activity"/>
    <property type="evidence" value="ECO:0007669"/>
    <property type="project" value="UniProtKB-EC"/>
</dbReference>
<dbReference type="GO" id="GO:0046872">
    <property type="term" value="F:metal ion binding"/>
    <property type="evidence" value="ECO:0007669"/>
    <property type="project" value="UniProtKB-KW"/>
</dbReference>
<keyword evidence="2 10" id="KW-0479">Metal-binding</keyword>
<dbReference type="Proteomes" id="UP001211987">
    <property type="component" value="Unassembled WGS sequence"/>
</dbReference>
<feature type="site" description="Increases basicity of active site Tyr" evidence="11">
    <location>
        <position position="113"/>
    </location>
</feature>
<keyword evidence="4 12" id="KW-0520">NAD</keyword>
<name>A0A3E3ECM7_9FIRM</name>
<dbReference type="InterPro" id="IPR015955">
    <property type="entry name" value="Lactate_DH/Glyco_Ohase_4_C"/>
</dbReference>
<keyword evidence="5 10" id="KW-0464">Manganese</keyword>
<dbReference type="GO" id="GO:0005975">
    <property type="term" value="P:carbohydrate metabolic process"/>
    <property type="evidence" value="ECO:0007669"/>
    <property type="project" value="InterPro"/>
</dbReference>
<feature type="binding site" evidence="10">
    <location>
        <position position="173"/>
    </location>
    <ligand>
        <name>Mn(2+)</name>
        <dbReference type="ChEBI" id="CHEBI:29035"/>
    </ligand>
</feature>
<evidence type="ECO:0000256" key="8">
    <source>
        <dbReference type="ARBA" id="ARBA00066487"/>
    </source>
</evidence>
<evidence type="ECO:0000313" key="16">
    <source>
        <dbReference type="Proteomes" id="UP000261032"/>
    </source>
</evidence>
<protein>
    <recommendedName>
        <fullName evidence="8">6-phospho-beta-glucosidase</fullName>
        <ecNumber evidence="8">3.2.1.86</ecNumber>
    </recommendedName>
</protein>
<sequence>MAKRPVKIATIGGGSSYTPELVEGFIKRYDELPIKELWLVDIEEGKEKLEIVGAMAQRMVKAAGVPMTIHLTLDREEALKDADFVTTQFRVGLLDARIKDERIPLSHGIIGQETNGAGGMFKAFRTVPVILEIVEDMKRLCPNAWLVNFTNPSGMVTEAVIKYGKWDKVVGLCNVPISCRKMVGKALDKNEEELFFKFAGLNHFHWHRVWDVDGTELTDKAIQKLYVENDGLRKFGANATRAKEEEEKAAKRAADAGVANIKNISFVAEQIQDLGYLPCMYHRYYYITDDMLEDEIADFKENGTRAEVVKRTEAELFELYKDPNLDYKPEQLTKRGGTYYSDAACELINSIYNDKRTTMVVSTQNKGALTDLPYDSVAEVSAIITAAGPMPISWGTLKPAARGMVQIMKAMEETTIEAAVTGDYGKALHAFTINPLVPSGQIAKTLLDEMLIAHKKHLPQFADKIAELEAQQ</sequence>
<gene>
    <name evidence="15" type="ORF">DXB93_10365</name>
    <name evidence="14" type="ORF">PM738_13285</name>
</gene>
<keyword evidence="10" id="KW-0170">Cobalt</keyword>
<feature type="binding site" evidence="9">
    <location>
        <position position="97"/>
    </location>
    <ligand>
        <name>substrate</name>
    </ligand>
</feature>
<dbReference type="InterPro" id="IPR019802">
    <property type="entry name" value="GlycHydrolase_4_CS"/>
</dbReference>
<evidence type="ECO:0000313" key="14">
    <source>
        <dbReference type="EMBL" id="MDB7084778.1"/>
    </source>
</evidence>
<dbReference type="RefSeq" id="WP_003537260.1">
    <property type="nucleotide sequence ID" value="NZ_AP031443.1"/>
</dbReference>
<dbReference type="SUPFAM" id="SSF56327">
    <property type="entry name" value="LDH C-terminal domain-like"/>
    <property type="match status" value="1"/>
</dbReference>
<evidence type="ECO:0000256" key="5">
    <source>
        <dbReference type="ARBA" id="ARBA00023211"/>
    </source>
</evidence>
<keyword evidence="3 12" id="KW-0378">Hydrolase</keyword>
<dbReference type="Pfam" id="PF02056">
    <property type="entry name" value="Glyco_hydro_4"/>
    <property type="match status" value="1"/>
</dbReference>
<evidence type="ECO:0000256" key="12">
    <source>
        <dbReference type="RuleBase" id="RU361152"/>
    </source>
</evidence>
<evidence type="ECO:0000256" key="10">
    <source>
        <dbReference type="PIRSR" id="PIRSR601088-3"/>
    </source>
</evidence>
<evidence type="ECO:0000313" key="15">
    <source>
        <dbReference type="EMBL" id="RGD84683.1"/>
    </source>
</evidence>